<dbReference type="GO" id="GO:1990221">
    <property type="term" value="C:L-cysteine desulfurase complex"/>
    <property type="evidence" value="ECO:0007669"/>
    <property type="project" value="TreeGrafter"/>
</dbReference>
<comment type="similarity">
    <text evidence="1">Belongs to the complex I LYR family.</text>
</comment>
<evidence type="ECO:0000313" key="2">
    <source>
        <dbReference type="EMBL" id="TNN21114.1"/>
    </source>
</evidence>
<comment type="caution">
    <text evidence="2">The sequence shown here is derived from an EMBL/GenBank/DDBJ whole genome shotgun (WGS) entry which is preliminary data.</text>
</comment>
<dbReference type="GO" id="GO:0016226">
    <property type="term" value="P:iron-sulfur cluster assembly"/>
    <property type="evidence" value="ECO:0007669"/>
    <property type="project" value="InterPro"/>
</dbReference>
<protein>
    <submittedName>
        <fullName evidence="2">LYR motif-containing 4 isoform 1</fullName>
    </submittedName>
</protein>
<dbReference type="EMBL" id="SKCS01000013">
    <property type="protein sequence ID" value="TNN21115.1"/>
    <property type="molecule type" value="Genomic_DNA"/>
</dbReference>
<dbReference type="OrthoDB" id="275715at2759"/>
<dbReference type="GO" id="GO:0005739">
    <property type="term" value="C:mitochondrion"/>
    <property type="evidence" value="ECO:0007669"/>
    <property type="project" value="TreeGrafter"/>
</dbReference>
<dbReference type="PANTHER" id="PTHR13166:SF7">
    <property type="entry name" value="LYR MOTIF-CONTAINING PROTEIN 4"/>
    <property type="match status" value="1"/>
</dbReference>
<dbReference type="AlphaFoldDB" id="A0A4Z2DX41"/>
<dbReference type="CDD" id="cd20264">
    <property type="entry name" value="Complex1_LYR_LYRM4"/>
    <property type="match status" value="1"/>
</dbReference>
<accession>A0A4Z2DX41</accession>
<proteinExistence type="inferred from homology"/>
<dbReference type="InterPro" id="IPR051522">
    <property type="entry name" value="ISC_assembly_LYR"/>
</dbReference>
<reference evidence="2 3" key="1">
    <citation type="submission" date="2019-03" db="EMBL/GenBank/DDBJ databases">
        <title>An improved genome assembly of the fluke Schistosoma japonicum.</title>
        <authorList>
            <person name="Hu W."/>
            <person name="Luo F."/>
            <person name="Yin M."/>
            <person name="Mo X."/>
            <person name="Sun C."/>
            <person name="Wu Q."/>
            <person name="Zhu B."/>
            <person name="Xiang M."/>
            <person name="Wang J."/>
            <person name="Wang Y."/>
            <person name="Zhang T."/>
            <person name="Xu B."/>
            <person name="Zheng H."/>
            <person name="Feng Z."/>
        </authorList>
    </citation>
    <scope>NUCLEOTIDE SEQUENCE [LARGE SCALE GENOMIC DNA]</scope>
    <source>
        <strain evidence="2">HuSjv2</strain>
        <tissue evidence="2">Worms</tissue>
    </source>
</reference>
<keyword evidence="3" id="KW-1185">Reference proteome</keyword>
<dbReference type="PANTHER" id="PTHR13166">
    <property type="entry name" value="PROTEIN C6ORF149"/>
    <property type="match status" value="1"/>
</dbReference>
<sequence>MAFESRLQHLFFNLTKEAKAFTDYNIRSYFLRKIDKTYNHLSKVKDPNILELELKKNEDLLEVLKRQSALNNMYPVRKSVLE</sequence>
<dbReference type="Pfam" id="PF23511">
    <property type="entry name" value="Microp_apicomplexa_7"/>
    <property type="match status" value="1"/>
</dbReference>
<gene>
    <name evidence="2" type="ORF">EWB00_000733</name>
</gene>
<name>A0A4Z2DX41_SCHJA</name>
<dbReference type="EMBL" id="SKCS01000013">
    <property type="protein sequence ID" value="TNN21114.1"/>
    <property type="molecule type" value="Genomic_DNA"/>
</dbReference>
<evidence type="ECO:0000313" key="3">
    <source>
        <dbReference type="Proteomes" id="UP000311919"/>
    </source>
</evidence>
<evidence type="ECO:0000256" key="1">
    <source>
        <dbReference type="ARBA" id="ARBA00009508"/>
    </source>
</evidence>
<dbReference type="Proteomes" id="UP000311919">
    <property type="component" value="Unassembled WGS sequence"/>
</dbReference>
<dbReference type="InterPro" id="IPR045297">
    <property type="entry name" value="Complex1_LYR_LYRM4"/>
</dbReference>
<organism evidence="2 3">
    <name type="scientific">Schistosoma japonicum</name>
    <name type="common">Blood fluke</name>
    <dbReference type="NCBI Taxonomy" id="6182"/>
    <lineage>
        <taxon>Eukaryota</taxon>
        <taxon>Metazoa</taxon>
        <taxon>Spiralia</taxon>
        <taxon>Lophotrochozoa</taxon>
        <taxon>Platyhelminthes</taxon>
        <taxon>Trematoda</taxon>
        <taxon>Digenea</taxon>
        <taxon>Strigeidida</taxon>
        <taxon>Schistosomatoidea</taxon>
        <taxon>Schistosomatidae</taxon>
        <taxon>Schistosoma</taxon>
    </lineage>
</organism>
<dbReference type="InterPro" id="IPR056326">
    <property type="entry name" value="ISD11"/>
</dbReference>